<dbReference type="SMR" id="A0A5M7C2S0"/>
<comment type="caution">
    <text evidence="4">The sequence shown here is derived from an EMBL/GenBank/DDBJ whole genome shotgun (WGS) entry which is preliminary data.</text>
</comment>
<dbReference type="PANTHER" id="PTHR10509">
    <property type="entry name" value="O-METHYLTRANSFERASE-RELATED"/>
    <property type="match status" value="1"/>
</dbReference>
<dbReference type="Proteomes" id="UP000323946">
    <property type="component" value="Unassembled WGS sequence"/>
</dbReference>
<dbReference type="InterPro" id="IPR002935">
    <property type="entry name" value="SAM_O-MeTrfase"/>
</dbReference>
<evidence type="ECO:0000313" key="4">
    <source>
        <dbReference type="EMBL" id="KAA5836033.1"/>
    </source>
</evidence>
<dbReference type="EMBL" id="VWPH01000003">
    <property type="protein sequence ID" value="KAA5836033.1"/>
    <property type="molecule type" value="Genomic_DNA"/>
</dbReference>
<organism evidence="4 5">
    <name type="scientific">Saccharopolyspora hirsuta</name>
    <dbReference type="NCBI Taxonomy" id="1837"/>
    <lineage>
        <taxon>Bacteria</taxon>
        <taxon>Bacillati</taxon>
        <taxon>Actinomycetota</taxon>
        <taxon>Actinomycetes</taxon>
        <taxon>Pseudonocardiales</taxon>
        <taxon>Pseudonocardiaceae</taxon>
        <taxon>Saccharopolyspora</taxon>
    </lineage>
</organism>
<dbReference type="AlphaFoldDB" id="A0A5M7C2S0"/>
<dbReference type="PROSITE" id="PS51682">
    <property type="entry name" value="SAM_OMT_I"/>
    <property type="match status" value="1"/>
</dbReference>
<dbReference type="InterPro" id="IPR050362">
    <property type="entry name" value="Cation-dep_OMT"/>
</dbReference>
<dbReference type="OrthoDB" id="9799672at2"/>
<dbReference type="GO" id="GO:0008171">
    <property type="term" value="F:O-methyltransferase activity"/>
    <property type="evidence" value="ECO:0007669"/>
    <property type="project" value="InterPro"/>
</dbReference>
<keyword evidence="3" id="KW-0949">S-adenosyl-L-methionine</keyword>
<keyword evidence="2 4" id="KW-0808">Transferase</keyword>
<dbReference type="PANTHER" id="PTHR10509:SF14">
    <property type="entry name" value="CAFFEOYL-COA O-METHYLTRANSFERASE 3-RELATED"/>
    <property type="match status" value="1"/>
</dbReference>
<reference evidence="4 5" key="1">
    <citation type="submission" date="2019-09" db="EMBL/GenBank/DDBJ databases">
        <title>Draft genome sequence of the thermophilic Saccharopolyspora hirsuta VKM Ac-666T.</title>
        <authorList>
            <person name="Lobastova T.G."/>
            <person name="Fokina V."/>
            <person name="Bragin E.Y."/>
            <person name="Shtratnikova V.Y."/>
            <person name="Starodumova I.P."/>
            <person name="Tarlachkov S.V."/>
            <person name="Donova M.V."/>
        </authorList>
    </citation>
    <scope>NUCLEOTIDE SEQUENCE [LARGE SCALE GENOMIC DNA]</scope>
    <source>
        <strain evidence="4 5">VKM Ac-666</strain>
    </source>
</reference>
<dbReference type="Pfam" id="PF01596">
    <property type="entry name" value="Methyltransf_3"/>
    <property type="match status" value="1"/>
</dbReference>
<dbReference type="RefSeq" id="WP_150065693.1">
    <property type="nucleotide sequence ID" value="NZ_JBEPDJ010000003.1"/>
</dbReference>
<dbReference type="GO" id="GO:0008757">
    <property type="term" value="F:S-adenosylmethionine-dependent methyltransferase activity"/>
    <property type="evidence" value="ECO:0007669"/>
    <property type="project" value="TreeGrafter"/>
</dbReference>
<evidence type="ECO:0000313" key="5">
    <source>
        <dbReference type="Proteomes" id="UP000323946"/>
    </source>
</evidence>
<evidence type="ECO:0000256" key="3">
    <source>
        <dbReference type="ARBA" id="ARBA00022691"/>
    </source>
</evidence>
<dbReference type="SUPFAM" id="SSF53335">
    <property type="entry name" value="S-adenosyl-L-methionine-dependent methyltransferases"/>
    <property type="match status" value="1"/>
</dbReference>
<dbReference type="InterPro" id="IPR029063">
    <property type="entry name" value="SAM-dependent_MTases_sf"/>
</dbReference>
<dbReference type="GO" id="GO:0032259">
    <property type="term" value="P:methylation"/>
    <property type="evidence" value="ECO:0007669"/>
    <property type="project" value="UniProtKB-KW"/>
</dbReference>
<protein>
    <submittedName>
        <fullName evidence="4">O-methyltransferase</fullName>
    </submittedName>
</protein>
<sequence length="222" mass="23974">MGREQWAAVDDYLGERHAPEDPVLIAARRAADEAGLPHVAVSPLQGKFLQVLARTVQARRILEVGTLAGYSTIWLGRALPPGGRLVTLEHDPARAEIARANLSRAGLDDVVEVRVGAALDTLPELVGETFDLTFVDADRPNLPEYFRWALELTRPGGLVVVDNVVRRGAVLDETDQDPELVGVRRFHELLAAEPRAAATAIQTVGAKGHDGFTLALVLSEGE</sequence>
<keyword evidence="5" id="KW-1185">Reference proteome</keyword>
<name>A0A5M7C2S0_SACHI</name>
<dbReference type="CDD" id="cd02440">
    <property type="entry name" value="AdoMet_MTases"/>
    <property type="match status" value="1"/>
</dbReference>
<dbReference type="Gene3D" id="3.40.50.150">
    <property type="entry name" value="Vaccinia Virus protein VP39"/>
    <property type="match status" value="1"/>
</dbReference>
<evidence type="ECO:0000256" key="1">
    <source>
        <dbReference type="ARBA" id="ARBA00022603"/>
    </source>
</evidence>
<accession>A0A5M7C2S0</accession>
<gene>
    <name evidence="4" type="ORF">F1721_06720</name>
</gene>
<keyword evidence="1 4" id="KW-0489">Methyltransferase</keyword>
<proteinExistence type="predicted"/>
<evidence type="ECO:0000256" key="2">
    <source>
        <dbReference type="ARBA" id="ARBA00022679"/>
    </source>
</evidence>